<keyword evidence="1" id="KW-0430">Lectin</keyword>
<dbReference type="Pfam" id="PF00139">
    <property type="entry name" value="Lectin_legB"/>
    <property type="match status" value="1"/>
</dbReference>
<evidence type="ECO:0000313" key="5">
    <source>
        <dbReference type="Proteomes" id="UP001202328"/>
    </source>
</evidence>
<feature type="chain" id="PRO_5041937072" description="Legume lectin domain-containing protein" evidence="2">
    <location>
        <begin position="28"/>
        <end position="137"/>
    </location>
</feature>
<evidence type="ECO:0000256" key="1">
    <source>
        <dbReference type="ARBA" id="ARBA00022734"/>
    </source>
</evidence>
<dbReference type="InterPro" id="IPR013320">
    <property type="entry name" value="ConA-like_dom_sf"/>
</dbReference>
<dbReference type="Proteomes" id="UP001202328">
    <property type="component" value="Unassembled WGS sequence"/>
</dbReference>
<dbReference type="InterPro" id="IPR001220">
    <property type="entry name" value="Legume_lectin_dom"/>
</dbReference>
<feature type="signal peptide" evidence="2">
    <location>
        <begin position="1"/>
        <end position="27"/>
    </location>
</feature>
<reference evidence="4" key="1">
    <citation type="submission" date="2022-04" db="EMBL/GenBank/DDBJ databases">
        <title>A functionally conserved STORR gene fusion in Papaver species that diverged 16.8 million years ago.</title>
        <authorList>
            <person name="Catania T."/>
        </authorList>
    </citation>
    <scope>NUCLEOTIDE SEQUENCE</scope>
    <source>
        <strain evidence="4">S-188037</strain>
    </source>
</reference>
<evidence type="ECO:0000313" key="4">
    <source>
        <dbReference type="EMBL" id="KAI3836914.1"/>
    </source>
</evidence>
<evidence type="ECO:0000259" key="3">
    <source>
        <dbReference type="Pfam" id="PF00139"/>
    </source>
</evidence>
<feature type="domain" description="Legume lectin" evidence="3">
    <location>
        <begin position="31"/>
        <end position="100"/>
    </location>
</feature>
<protein>
    <recommendedName>
        <fullName evidence="3">Legume lectin domain-containing protein</fullName>
    </recommendedName>
</protein>
<feature type="non-terminal residue" evidence="4">
    <location>
        <position position="137"/>
    </location>
</feature>
<dbReference type="AlphaFoldDB" id="A0AAD4X3U6"/>
<dbReference type="GO" id="GO:0030246">
    <property type="term" value="F:carbohydrate binding"/>
    <property type="evidence" value="ECO:0007669"/>
    <property type="project" value="UniProtKB-KW"/>
</dbReference>
<name>A0AAD4X3U6_9MAGN</name>
<comment type="caution">
    <text evidence="4">The sequence shown here is derived from an EMBL/GenBank/DDBJ whole genome shotgun (WGS) entry which is preliminary data.</text>
</comment>
<keyword evidence="5" id="KW-1185">Reference proteome</keyword>
<gene>
    <name evidence="4" type="ORF">MKW98_005247</name>
</gene>
<accession>A0AAD4X3U6</accession>
<keyword evidence="2" id="KW-0732">Signal</keyword>
<organism evidence="4 5">
    <name type="scientific">Papaver atlanticum</name>
    <dbReference type="NCBI Taxonomy" id="357466"/>
    <lineage>
        <taxon>Eukaryota</taxon>
        <taxon>Viridiplantae</taxon>
        <taxon>Streptophyta</taxon>
        <taxon>Embryophyta</taxon>
        <taxon>Tracheophyta</taxon>
        <taxon>Spermatophyta</taxon>
        <taxon>Magnoliopsida</taxon>
        <taxon>Ranunculales</taxon>
        <taxon>Papaveraceae</taxon>
        <taxon>Papaveroideae</taxon>
        <taxon>Papaver</taxon>
    </lineage>
</organism>
<dbReference type="SUPFAM" id="SSF49899">
    <property type="entry name" value="Concanavalin A-like lectins/glucanases"/>
    <property type="match status" value="1"/>
</dbReference>
<dbReference type="EMBL" id="JAJJMB010017633">
    <property type="protein sequence ID" value="KAI3836914.1"/>
    <property type="molecule type" value="Genomic_DNA"/>
</dbReference>
<evidence type="ECO:0000256" key="2">
    <source>
        <dbReference type="SAM" id="SignalP"/>
    </source>
</evidence>
<sequence>MGFSKLFFCSLIFIVCILNLPIHSIAYASINNITLLGDVYFQENGRICLTPYSPSPSPSSSIGVGRALYNHPIRFLDASMNSNASFICRFSFYITPVSDSSSSPPLDISDNHIGIDINSVMSFASVDSTSMGFDLKN</sequence>
<dbReference type="Gene3D" id="2.60.120.200">
    <property type="match status" value="1"/>
</dbReference>
<proteinExistence type="predicted"/>